<dbReference type="EMBL" id="CAJMWX010000086">
    <property type="protein sequence ID" value="CAE6400464.1"/>
    <property type="molecule type" value="Genomic_DNA"/>
</dbReference>
<accession>A0A8H2WPP2</accession>
<dbReference type="Gene3D" id="1.10.1280.10">
    <property type="entry name" value="Di-copper center containing domain from catechol oxidase"/>
    <property type="match status" value="1"/>
</dbReference>
<dbReference type="Pfam" id="PF00264">
    <property type="entry name" value="Tyrosinase"/>
    <property type="match status" value="1"/>
</dbReference>
<dbReference type="SUPFAM" id="SSF48056">
    <property type="entry name" value="Di-copper centre-containing domain"/>
    <property type="match status" value="1"/>
</dbReference>
<dbReference type="AlphaFoldDB" id="A0A8H2WPP2"/>
<comment type="caution">
    <text evidence="4">The sequence shown here is derived from an EMBL/GenBank/DDBJ whole genome shotgun (WGS) entry which is preliminary data.</text>
</comment>
<protein>
    <recommendedName>
        <fullName evidence="3">Tyrosinase copper-binding domain-containing protein</fullName>
    </recommendedName>
</protein>
<dbReference type="GO" id="GO:0046872">
    <property type="term" value="F:metal ion binding"/>
    <property type="evidence" value="ECO:0007669"/>
    <property type="project" value="UniProtKB-KW"/>
</dbReference>
<proteinExistence type="predicted"/>
<gene>
    <name evidence="4" type="ORF">RDB_LOCUS3387</name>
</gene>
<dbReference type="PANTHER" id="PTHR11474:SF126">
    <property type="entry name" value="TYROSINASE-LIKE PROTEIN TYR-1-RELATED"/>
    <property type="match status" value="1"/>
</dbReference>
<evidence type="ECO:0000256" key="2">
    <source>
        <dbReference type="ARBA" id="ARBA00023008"/>
    </source>
</evidence>
<evidence type="ECO:0000313" key="4">
    <source>
        <dbReference type="EMBL" id="CAE6400464.1"/>
    </source>
</evidence>
<dbReference type="Proteomes" id="UP000663888">
    <property type="component" value="Unassembled WGS sequence"/>
</dbReference>
<evidence type="ECO:0000259" key="3">
    <source>
        <dbReference type="Pfam" id="PF00264"/>
    </source>
</evidence>
<organism evidence="4 5">
    <name type="scientific">Rhizoctonia solani</name>
    <dbReference type="NCBI Taxonomy" id="456999"/>
    <lineage>
        <taxon>Eukaryota</taxon>
        <taxon>Fungi</taxon>
        <taxon>Dikarya</taxon>
        <taxon>Basidiomycota</taxon>
        <taxon>Agaricomycotina</taxon>
        <taxon>Agaricomycetes</taxon>
        <taxon>Cantharellales</taxon>
        <taxon>Ceratobasidiaceae</taxon>
        <taxon>Rhizoctonia</taxon>
    </lineage>
</organism>
<sequence>MRRQYSPNEPLFFLHHTQIDRLWTIWQGRNETRLHDYAGNTAQNATANTASLSDELFTLEYAPKRDVDDFMDTLSNGLCYTYDDAGDWRYEDDN</sequence>
<keyword evidence="2" id="KW-0186">Copper</keyword>
<evidence type="ECO:0000256" key="1">
    <source>
        <dbReference type="ARBA" id="ARBA00022723"/>
    </source>
</evidence>
<reference evidence="4" key="1">
    <citation type="submission" date="2021-01" db="EMBL/GenBank/DDBJ databases">
        <authorList>
            <person name="Kaushik A."/>
        </authorList>
    </citation>
    <scope>NUCLEOTIDE SEQUENCE</scope>
    <source>
        <strain evidence="4">AG4-R118</strain>
    </source>
</reference>
<keyword evidence="1" id="KW-0479">Metal-binding</keyword>
<evidence type="ECO:0000313" key="5">
    <source>
        <dbReference type="Proteomes" id="UP000663888"/>
    </source>
</evidence>
<name>A0A8H2WPP2_9AGAM</name>
<dbReference type="InterPro" id="IPR008922">
    <property type="entry name" value="Di-copper_centre_dom_sf"/>
</dbReference>
<dbReference type="PANTHER" id="PTHR11474">
    <property type="entry name" value="TYROSINASE FAMILY MEMBER"/>
    <property type="match status" value="1"/>
</dbReference>
<dbReference type="GO" id="GO:0016491">
    <property type="term" value="F:oxidoreductase activity"/>
    <property type="evidence" value="ECO:0007669"/>
    <property type="project" value="InterPro"/>
</dbReference>
<feature type="domain" description="Tyrosinase copper-binding" evidence="3">
    <location>
        <begin position="3"/>
        <end position="28"/>
    </location>
</feature>
<dbReference type="InterPro" id="IPR050316">
    <property type="entry name" value="Tyrosinase/Hemocyanin"/>
</dbReference>
<dbReference type="InterPro" id="IPR002227">
    <property type="entry name" value="Tyrosinase_Cu-bd"/>
</dbReference>